<proteinExistence type="predicted"/>
<accession>A0ABN7WNL4</accession>
<feature type="non-terminal residue" evidence="2">
    <location>
        <position position="1"/>
    </location>
</feature>
<reference evidence="2 3" key="1">
    <citation type="submission" date="2021-06" db="EMBL/GenBank/DDBJ databases">
        <authorList>
            <person name="Kallberg Y."/>
            <person name="Tangrot J."/>
            <person name="Rosling A."/>
        </authorList>
    </citation>
    <scope>NUCLEOTIDE SEQUENCE [LARGE SCALE GENOMIC DNA]</scope>
    <source>
        <strain evidence="2 3">120-4 pot B 10/14</strain>
    </source>
</reference>
<dbReference type="EMBL" id="CAJVQB010053952">
    <property type="protein sequence ID" value="CAG8836583.1"/>
    <property type="molecule type" value="Genomic_DNA"/>
</dbReference>
<dbReference type="Proteomes" id="UP000789901">
    <property type="component" value="Unassembled WGS sequence"/>
</dbReference>
<evidence type="ECO:0000259" key="1">
    <source>
        <dbReference type="Pfam" id="PF21530"/>
    </source>
</evidence>
<dbReference type="Pfam" id="PF21530">
    <property type="entry name" value="Pif1_2B_dom"/>
    <property type="match status" value="1"/>
</dbReference>
<feature type="domain" description="DNA helicase Pif1-like 2B" evidence="1">
    <location>
        <begin position="104"/>
        <end position="142"/>
    </location>
</feature>
<evidence type="ECO:0000313" key="3">
    <source>
        <dbReference type="Proteomes" id="UP000789901"/>
    </source>
</evidence>
<dbReference type="PANTHER" id="PTHR10492:SF57">
    <property type="entry name" value="ATP-DEPENDENT DNA HELICASE"/>
    <property type="match status" value="1"/>
</dbReference>
<comment type="caution">
    <text evidence="2">The sequence shown here is derived from an EMBL/GenBank/DDBJ whole genome shotgun (WGS) entry which is preliminary data.</text>
</comment>
<protein>
    <submittedName>
        <fullName evidence="2">31246_t:CDS:1</fullName>
    </submittedName>
</protein>
<dbReference type="SUPFAM" id="SSF52540">
    <property type="entry name" value="P-loop containing nucleoside triphosphate hydrolases"/>
    <property type="match status" value="1"/>
</dbReference>
<name>A0ABN7WNL4_GIGMA</name>
<keyword evidence="3" id="KW-1185">Reference proteome</keyword>
<gene>
    <name evidence="2" type="ORF">GMARGA_LOCUS33103</name>
</gene>
<dbReference type="InterPro" id="IPR027417">
    <property type="entry name" value="P-loop_NTPase"/>
</dbReference>
<dbReference type="InterPro" id="IPR049163">
    <property type="entry name" value="Pif1-like_2B_dom"/>
</dbReference>
<evidence type="ECO:0000313" key="2">
    <source>
        <dbReference type="EMBL" id="CAG8836583.1"/>
    </source>
</evidence>
<organism evidence="2 3">
    <name type="scientific">Gigaspora margarita</name>
    <dbReference type="NCBI Taxonomy" id="4874"/>
    <lineage>
        <taxon>Eukaryota</taxon>
        <taxon>Fungi</taxon>
        <taxon>Fungi incertae sedis</taxon>
        <taxon>Mucoromycota</taxon>
        <taxon>Glomeromycotina</taxon>
        <taxon>Glomeromycetes</taxon>
        <taxon>Diversisporales</taxon>
        <taxon>Gigasporaceae</taxon>
        <taxon>Gigaspora</taxon>
    </lineage>
</organism>
<sequence length="244" mass="27924">DIPDGPFRVQAVFQKVNLVLQRHSKSVSDFDLPELLSEINKYLLRIGNGTEPTIGNNFIQLPDKIVISAQNEQDHIIEKFPREQYTYFSFNSVSEDTLNLYPIEFLNTLIPQGLLPHTFALKINVPIMLLRNLDPVNRTRLICCSLQMHTTDAEIVTGSHQSKYVFIPRIPLLASEDSGLPFILERKQFPICLAFALMINKSQDQTLSHIRLYLPQPVFSHGQLYIAISRIREMHNIKVAVENS</sequence>
<dbReference type="PANTHER" id="PTHR10492">
    <property type="match status" value="1"/>
</dbReference>